<protein>
    <submittedName>
        <fullName evidence="1">Uncharacterized protein</fullName>
    </submittedName>
</protein>
<gene>
    <name evidence="1" type="ORF">HDF14_002974</name>
</gene>
<comment type="caution">
    <text evidence="1">The sequence shown here is derived from an EMBL/GenBank/DDBJ whole genome shotgun (WGS) entry which is preliminary data.</text>
</comment>
<keyword evidence="2" id="KW-1185">Reference proteome</keyword>
<organism evidence="1 2">
    <name type="scientific">Tunturiibacter gelidiferens</name>
    <dbReference type="NCBI Taxonomy" id="3069689"/>
    <lineage>
        <taxon>Bacteria</taxon>
        <taxon>Pseudomonadati</taxon>
        <taxon>Acidobacteriota</taxon>
        <taxon>Terriglobia</taxon>
        <taxon>Terriglobales</taxon>
        <taxon>Acidobacteriaceae</taxon>
        <taxon>Tunturiibacter</taxon>
    </lineage>
</organism>
<proteinExistence type="predicted"/>
<name>A0A9X0QF83_9BACT</name>
<accession>A0A9X0QF83</accession>
<dbReference type="AlphaFoldDB" id="A0A9X0QF83"/>
<sequence>MGSGVILLKSNGVFSVTGSKLKRREFAKEVRSDFRRIRDAGRRA</sequence>
<evidence type="ECO:0000313" key="1">
    <source>
        <dbReference type="EMBL" id="MBB5329356.1"/>
    </source>
</evidence>
<dbReference type="Proteomes" id="UP000535182">
    <property type="component" value="Unassembled WGS sequence"/>
</dbReference>
<reference evidence="1 2" key="1">
    <citation type="submission" date="2020-08" db="EMBL/GenBank/DDBJ databases">
        <title>Genomic Encyclopedia of Type Strains, Phase IV (KMG-V): Genome sequencing to study the core and pangenomes of soil and plant-associated prokaryotes.</title>
        <authorList>
            <person name="Whitman W."/>
        </authorList>
    </citation>
    <scope>NUCLEOTIDE SEQUENCE [LARGE SCALE GENOMIC DNA]</scope>
    <source>
        <strain evidence="1 2">X5P2</strain>
    </source>
</reference>
<evidence type="ECO:0000313" key="2">
    <source>
        <dbReference type="Proteomes" id="UP000535182"/>
    </source>
</evidence>
<dbReference type="EMBL" id="JACHEB010000006">
    <property type="protein sequence ID" value="MBB5329356.1"/>
    <property type="molecule type" value="Genomic_DNA"/>
</dbReference>